<feature type="compositionally biased region" description="Gly residues" evidence="2">
    <location>
        <begin position="344"/>
        <end position="366"/>
    </location>
</feature>
<feature type="chain" id="PRO_5038931203" evidence="3">
    <location>
        <begin position="24"/>
        <end position="585"/>
    </location>
</feature>
<accession>A0A9D1H2T7</accession>
<evidence type="ECO:0000259" key="4">
    <source>
        <dbReference type="PROSITE" id="PS51272"/>
    </source>
</evidence>
<comment type="caution">
    <text evidence="5">The sequence shown here is derived from an EMBL/GenBank/DDBJ whole genome shotgun (WGS) entry which is preliminary data.</text>
</comment>
<dbReference type="Pfam" id="PF00395">
    <property type="entry name" value="SLH"/>
    <property type="match status" value="3"/>
</dbReference>
<evidence type="ECO:0000256" key="3">
    <source>
        <dbReference type="SAM" id="SignalP"/>
    </source>
</evidence>
<protein>
    <submittedName>
        <fullName evidence="5">S-layer homology domain-containing protein</fullName>
    </submittedName>
</protein>
<feature type="domain" description="SLH" evidence="4">
    <location>
        <begin position="397"/>
        <end position="460"/>
    </location>
</feature>
<reference evidence="5" key="2">
    <citation type="journal article" date="2021" name="PeerJ">
        <title>Extensive microbial diversity within the chicken gut microbiome revealed by metagenomics and culture.</title>
        <authorList>
            <person name="Gilroy R."/>
            <person name="Ravi A."/>
            <person name="Getino M."/>
            <person name="Pursley I."/>
            <person name="Horton D.L."/>
            <person name="Alikhan N.F."/>
            <person name="Baker D."/>
            <person name="Gharbi K."/>
            <person name="Hall N."/>
            <person name="Watson M."/>
            <person name="Adriaenssens E.M."/>
            <person name="Foster-Nyarko E."/>
            <person name="Jarju S."/>
            <person name="Secka A."/>
            <person name="Antonio M."/>
            <person name="Oren A."/>
            <person name="Chaudhuri R.R."/>
            <person name="La Ragione R."/>
            <person name="Hildebrand F."/>
            <person name="Pallen M.J."/>
        </authorList>
    </citation>
    <scope>NUCLEOTIDE SEQUENCE</scope>
    <source>
        <strain evidence="5">CHK181-108</strain>
    </source>
</reference>
<evidence type="ECO:0000256" key="2">
    <source>
        <dbReference type="SAM" id="MobiDB-lite"/>
    </source>
</evidence>
<reference evidence="5" key="1">
    <citation type="submission" date="2020-10" db="EMBL/GenBank/DDBJ databases">
        <authorList>
            <person name="Gilroy R."/>
        </authorList>
    </citation>
    <scope>NUCLEOTIDE SEQUENCE</scope>
    <source>
        <strain evidence="5">CHK181-108</strain>
    </source>
</reference>
<keyword evidence="3" id="KW-0732">Signal</keyword>
<evidence type="ECO:0000313" key="5">
    <source>
        <dbReference type="EMBL" id="HIT85198.1"/>
    </source>
</evidence>
<feature type="domain" description="SLH" evidence="4">
    <location>
        <begin position="462"/>
        <end position="521"/>
    </location>
</feature>
<dbReference type="InterPro" id="IPR051465">
    <property type="entry name" value="Cell_Envelope_Struct_Comp"/>
</dbReference>
<organism evidence="5 6">
    <name type="scientific">Candidatus Ornithomonoglobus intestinigallinarum</name>
    <dbReference type="NCBI Taxonomy" id="2840894"/>
    <lineage>
        <taxon>Bacteria</taxon>
        <taxon>Bacillati</taxon>
        <taxon>Bacillota</taxon>
        <taxon>Clostridia</taxon>
        <taxon>Candidatus Ornithomonoglobus</taxon>
    </lineage>
</organism>
<dbReference type="AlphaFoldDB" id="A0A9D1H2T7"/>
<dbReference type="PANTHER" id="PTHR43308:SF5">
    <property type="entry name" value="S-LAYER PROTEIN _ PEPTIDOGLYCAN ENDO-BETA-N-ACETYLGLUCOSAMINIDASE"/>
    <property type="match status" value="1"/>
</dbReference>
<dbReference type="EMBL" id="DVLU01000042">
    <property type="protein sequence ID" value="HIT85198.1"/>
    <property type="molecule type" value="Genomic_DNA"/>
</dbReference>
<evidence type="ECO:0000256" key="1">
    <source>
        <dbReference type="ARBA" id="ARBA00022737"/>
    </source>
</evidence>
<evidence type="ECO:0000313" key="6">
    <source>
        <dbReference type="Proteomes" id="UP000824165"/>
    </source>
</evidence>
<proteinExistence type="predicted"/>
<feature type="domain" description="SLH" evidence="4">
    <location>
        <begin position="524"/>
        <end position="585"/>
    </location>
</feature>
<dbReference type="PROSITE" id="PS51272">
    <property type="entry name" value="SLH"/>
    <property type="match status" value="3"/>
</dbReference>
<feature type="region of interest" description="Disordered" evidence="2">
    <location>
        <begin position="331"/>
        <end position="380"/>
    </location>
</feature>
<dbReference type="InterPro" id="IPR001119">
    <property type="entry name" value="SLH_dom"/>
</dbReference>
<name>A0A9D1H2T7_9FIRM</name>
<feature type="signal peptide" evidence="3">
    <location>
        <begin position="1"/>
        <end position="23"/>
    </location>
</feature>
<dbReference type="PANTHER" id="PTHR43308">
    <property type="entry name" value="OUTER MEMBRANE PROTEIN ALPHA-RELATED"/>
    <property type="match status" value="1"/>
</dbReference>
<keyword evidence="1" id="KW-0677">Repeat</keyword>
<gene>
    <name evidence="5" type="ORF">IAA60_04730</name>
</gene>
<sequence length="585" mass="61270">MKIRYLAAVFAAAFAVSGTAALADTYTAAEADGTSVRIHVTSDAGNARYTVYLLKPGKTLPEDSSGETDVFERIESIDASNDEAGVFASHELAFELSENAQTGVYTVIMGGGELSGRELNITYAANDVLNGALAAVNGASASEAADAAVNYNGTAWSVDTDNEAYKHHKSEVSESIYEIINGKAANAADVARAFEQACALSELKHCGEEEICDKLFLYESYLGAEYSDEVKNKNEDLISVFAELRTGESMKTPQELASVLKASEGIMKLNKSDRDGAVGIIKEYNDVFNIDLASTIDKVDEYQLAKGIIAARPYSTPAEIKETVTELCDELSKPKEENTTTGSGVSGGGSLHGGGSMGGGTTGGGTSTPSVSVRPDGTVIESTTDGVDSALLASLDSKPLFSDITDAAWAAEYIKYAAENGIMTGGGDGTFRPNNAVTRAEFLKILIVSLKLSGSAEQTGAFADVPEGSWFEGYVNTGVGLGIVNGTSETEFSPNAPVTRQDAAVMILRAVSAAELKLHTDGGAPEFTDSADISDYASEAVAELSSSGVINGYEDGSFRPGNSLLRSETAKVIYTMISALESREG</sequence>
<dbReference type="Proteomes" id="UP000824165">
    <property type="component" value="Unassembled WGS sequence"/>
</dbReference>